<protein>
    <submittedName>
        <fullName evidence="1">Uncharacterized protein</fullName>
    </submittedName>
</protein>
<sequence length="79" mass="9153">MSSKYRQKVVGNGETTPKKYGARIEMNNEMDKKLMIFIYDIAENVYKFQFVISTTLRWDKQQQQGSMVLVSVAKVSSHT</sequence>
<dbReference type="Proteomes" id="UP000827892">
    <property type="component" value="Chromosome V"/>
</dbReference>
<dbReference type="AlphaFoldDB" id="A0AAE8ZX88"/>
<dbReference type="EMBL" id="CP090895">
    <property type="protein sequence ID" value="ULT86974.1"/>
    <property type="molecule type" value="Genomic_DNA"/>
</dbReference>
<name>A0AAE8ZX88_CAEBR</name>
<accession>A0AAE8ZX88</accession>
<evidence type="ECO:0000313" key="1">
    <source>
        <dbReference type="EMBL" id="ULT86974.1"/>
    </source>
</evidence>
<evidence type="ECO:0000313" key="2">
    <source>
        <dbReference type="Proteomes" id="UP000827892"/>
    </source>
</evidence>
<proteinExistence type="predicted"/>
<organism evidence="1 2">
    <name type="scientific">Caenorhabditis briggsae</name>
    <dbReference type="NCBI Taxonomy" id="6238"/>
    <lineage>
        <taxon>Eukaryota</taxon>
        <taxon>Metazoa</taxon>
        <taxon>Ecdysozoa</taxon>
        <taxon>Nematoda</taxon>
        <taxon>Chromadorea</taxon>
        <taxon>Rhabditida</taxon>
        <taxon>Rhabditina</taxon>
        <taxon>Rhabditomorpha</taxon>
        <taxon>Rhabditoidea</taxon>
        <taxon>Rhabditidae</taxon>
        <taxon>Peloderinae</taxon>
        <taxon>Caenorhabditis</taxon>
    </lineage>
</organism>
<reference evidence="1 2" key="1">
    <citation type="submission" date="2022-02" db="EMBL/GenBank/DDBJ databases">
        <title>Chromosome-level reference genomes for two strains of Caenorhabditis briggsae: an improved platform for comparative genomics.</title>
        <authorList>
            <person name="Stevens L."/>
            <person name="Andersen E.C."/>
        </authorList>
    </citation>
    <scope>NUCLEOTIDE SEQUENCE [LARGE SCALE GENOMIC DNA]</scope>
    <source>
        <strain evidence="1">QX1410_ONT</strain>
        <tissue evidence="1">Whole-organism</tissue>
    </source>
</reference>
<gene>
    <name evidence="1" type="ORF">L3Y34_006612</name>
</gene>